<dbReference type="Pfam" id="PF00185">
    <property type="entry name" value="OTCace"/>
    <property type="match status" value="1"/>
</dbReference>
<proteinExistence type="inferred from homology"/>
<evidence type="ECO:0000259" key="5">
    <source>
        <dbReference type="Pfam" id="PF02729"/>
    </source>
</evidence>
<name>S9QK03_CYSF2</name>
<dbReference type="AlphaFoldDB" id="S9QK03"/>
<dbReference type="PANTHER" id="PTHR45753">
    <property type="entry name" value="ORNITHINE CARBAMOYLTRANSFERASE, MITOCHONDRIAL"/>
    <property type="match status" value="1"/>
</dbReference>
<evidence type="ECO:0000256" key="3">
    <source>
        <dbReference type="SAM" id="MobiDB-lite"/>
    </source>
</evidence>
<dbReference type="InterPro" id="IPR036901">
    <property type="entry name" value="Asp/Orn_carbamoylTrfase_sf"/>
</dbReference>
<feature type="domain" description="Aspartate/ornithine carbamoyltransferase carbamoyl-P binding" evidence="5">
    <location>
        <begin position="4"/>
        <end position="143"/>
    </location>
</feature>
<dbReference type="Pfam" id="PF02729">
    <property type="entry name" value="OTCace_N"/>
    <property type="match status" value="1"/>
</dbReference>
<comment type="caution">
    <text evidence="6">The sequence shown here is derived from an EMBL/GenBank/DDBJ whole genome shotgun (WGS) entry which is preliminary data.</text>
</comment>
<dbReference type="eggNOG" id="COG0078">
    <property type="taxonomic scope" value="Bacteria"/>
</dbReference>
<dbReference type="GO" id="GO:0004585">
    <property type="term" value="F:ornithine carbamoyltransferase activity"/>
    <property type="evidence" value="ECO:0007669"/>
    <property type="project" value="TreeGrafter"/>
</dbReference>
<dbReference type="GO" id="GO:0042450">
    <property type="term" value="P:L-arginine biosynthetic process via ornithine"/>
    <property type="evidence" value="ECO:0007669"/>
    <property type="project" value="TreeGrafter"/>
</dbReference>
<dbReference type="PRINTS" id="PR00102">
    <property type="entry name" value="OTCASE"/>
</dbReference>
<dbReference type="EMBL" id="ANAH02000065">
    <property type="protein sequence ID" value="EPX56818.1"/>
    <property type="molecule type" value="Genomic_DNA"/>
</dbReference>
<organism evidence="6 7">
    <name type="scientific">Cystobacter fuscus (strain ATCC 25194 / DSM 2262 / NBRC 100088 / M29)</name>
    <dbReference type="NCBI Taxonomy" id="1242864"/>
    <lineage>
        <taxon>Bacteria</taxon>
        <taxon>Pseudomonadati</taxon>
        <taxon>Myxococcota</taxon>
        <taxon>Myxococcia</taxon>
        <taxon>Myxococcales</taxon>
        <taxon>Cystobacterineae</taxon>
        <taxon>Archangiaceae</taxon>
        <taxon>Cystobacter</taxon>
    </lineage>
</organism>
<dbReference type="InterPro" id="IPR006130">
    <property type="entry name" value="Asp/Orn_carbamoylTrfase"/>
</dbReference>
<keyword evidence="7" id="KW-1185">Reference proteome</keyword>
<evidence type="ECO:0000313" key="7">
    <source>
        <dbReference type="Proteomes" id="UP000011682"/>
    </source>
</evidence>
<sequence>MKQDFLSLADLTEADYRSLFDRAHALKASRKRKEVVTTLAGRHLVAVFEKASTRTHLSFEAAMYQLGGTVTTITSASSQIARGETIEDTARVISGYADCIMFRTFGDDRLQAFAKASAVPVINGLSEGGHPVQVLADLFTVEERLGGVKGKTVAFLGDCASNMGRSFVEATRFFDFHLRLGCPEGYRPAASLLAEAGGRVHVTADPSEAVQGADVLVTDVWTSMGQEAESARRMKDLNGYQLDEALLAQAKPGAIVRPACQRTAARRSPRGCSTVPSRRCGTRRRTACTCRRRSSSGSSSAEPRRLPAAPPRRERLHRTHR</sequence>
<dbReference type="PANTHER" id="PTHR45753:SF3">
    <property type="entry name" value="ORNITHINE TRANSCARBAMYLASE, MITOCHONDRIAL"/>
    <property type="match status" value="1"/>
</dbReference>
<protein>
    <submittedName>
        <fullName evidence="6">Ornithine carbamoyltransferase</fullName>
    </submittedName>
</protein>
<feature type="region of interest" description="Disordered" evidence="3">
    <location>
        <begin position="291"/>
        <end position="321"/>
    </location>
</feature>
<gene>
    <name evidence="6" type="ORF">D187_007253</name>
</gene>
<dbReference type="InterPro" id="IPR002292">
    <property type="entry name" value="Orn/put_carbamltrans"/>
</dbReference>
<accession>S9QK03</accession>
<dbReference type="InterPro" id="IPR006132">
    <property type="entry name" value="Asp/Orn_carbamoyltranf_P-bd"/>
</dbReference>
<feature type="domain" description="Aspartate/ornithine carbamoyltransferase Asp/Orn-binding" evidence="4">
    <location>
        <begin position="149"/>
        <end position="256"/>
    </location>
</feature>
<dbReference type="GO" id="GO:0016597">
    <property type="term" value="F:amino acid binding"/>
    <property type="evidence" value="ECO:0007669"/>
    <property type="project" value="InterPro"/>
</dbReference>
<evidence type="ECO:0000259" key="4">
    <source>
        <dbReference type="Pfam" id="PF00185"/>
    </source>
</evidence>
<comment type="similarity">
    <text evidence="2">Belongs to the aspartate/ornithine carbamoyltransferase superfamily.</text>
</comment>
<feature type="region of interest" description="Disordered" evidence="3">
    <location>
        <begin position="266"/>
        <end position="285"/>
    </location>
</feature>
<dbReference type="Gene3D" id="3.40.50.1370">
    <property type="entry name" value="Aspartate/ornithine carbamoyltransferase"/>
    <property type="match status" value="2"/>
</dbReference>
<keyword evidence="1 2" id="KW-0808">Transferase</keyword>
<reference evidence="6" key="1">
    <citation type="submission" date="2013-05" db="EMBL/GenBank/DDBJ databases">
        <title>Genome assembly of Cystobacter fuscus DSM 2262.</title>
        <authorList>
            <person name="Sharma G."/>
            <person name="Khatri I."/>
            <person name="Kaur C."/>
            <person name="Mayilraj S."/>
            <person name="Subramanian S."/>
        </authorList>
    </citation>
    <scope>NUCLEOTIDE SEQUENCE [LARGE SCALE GENOMIC DNA]</scope>
    <source>
        <strain evidence="6">DSM 2262</strain>
    </source>
</reference>
<evidence type="ECO:0000256" key="1">
    <source>
        <dbReference type="ARBA" id="ARBA00022679"/>
    </source>
</evidence>
<evidence type="ECO:0000313" key="6">
    <source>
        <dbReference type="EMBL" id="EPX56818.1"/>
    </source>
</evidence>
<evidence type="ECO:0000256" key="2">
    <source>
        <dbReference type="RuleBase" id="RU003634"/>
    </source>
</evidence>
<dbReference type="SUPFAM" id="SSF53671">
    <property type="entry name" value="Aspartate/ornithine carbamoyltransferase"/>
    <property type="match status" value="1"/>
</dbReference>
<dbReference type="Proteomes" id="UP000011682">
    <property type="component" value="Unassembled WGS sequence"/>
</dbReference>
<dbReference type="PRINTS" id="PR00100">
    <property type="entry name" value="AOTCASE"/>
</dbReference>
<dbReference type="GO" id="GO:0019240">
    <property type="term" value="P:citrulline biosynthetic process"/>
    <property type="evidence" value="ECO:0007669"/>
    <property type="project" value="TreeGrafter"/>
</dbReference>
<dbReference type="PROSITE" id="PS00097">
    <property type="entry name" value="CARBAMOYLTRANSFERASE"/>
    <property type="match status" value="1"/>
</dbReference>
<dbReference type="InterPro" id="IPR006131">
    <property type="entry name" value="Asp_carbamoyltransf_Asp/Orn-bd"/>
</dbReference>